<sequence>MKTIVLLRHGKSDWDADYGPDHDRPLADRGKKGARKMGRFLSTAGIQPDHALSSSAVRARQTLAIAAEHGGWTGDATVSDALYGATPEAVVREVRGAPQDAETVIVVGHEPTFSQTVTHLIGGGRIQIKTATVAVINVDVSSWSDVAAGKGELTTLLSPGDLKPNRYRKLQDAMKDAREAAEKAAEIVTPAPKPAPEASGAASEDAATDRPAPEAPSEAASPT</sequence>
<dbReference type="RefSeq" id="WP_179271217.1">
    <property type="nucleotide sequence ID" value="NZ_MQWB01000001.1"/>
</dbReference>
<evidence type="ECO:0000256" key="1">
    <source>
        <dbReference type="PIRSR" id="PIRSR613078-2"/>
    </source>
</evidence>
<dbReference type="AlphaFoldDB" id="A0A259U2N3"/>
<name>A0A259U2N3_9BACT</name>
<evidence type="ECO:0008006" key="5">
    <source>
        <dbReference type="Google" id="ProtNLM"/>
    </source>
</evidence>
<evidence type="ECO:0000313" key="4">
    <source>
        <dbReference type="Proteomes" id="UP000216446"/>
    </source>
</evidence>
<dbReference type="PANTHER" id="PTHR47623:SF1">
    <property type="entry name" value="OS09G0287300 PROTEIN"/>
    <property type="match status" value="1"/>
</dbReference>
<dbReference type="EMBL" id="MQWB01000001">
    <property type="protein sequence ID" value="OZC04259.1"/>
    <property type="molecule type" value="Genomic_DNA"/>
</dbReference>
<dbReference type="SUPFAM" id="SSF53254">
    <property type="entry name" value="Phosphoglycerate mutase-like"/>
    <property type="match status" value="1"/>
</dbReference>
<protein>
    <recommendedName>
        <fullName evidence="5">Phosphohistidine phosphatase SixA</fullName>
    </recommendedName>
</protein>
<proteinExistence type="predicted"/>
<dbReference type="Proteomes" id="UP000216446">
    <property type="component" value="Unassembled WGS sequence"/>
</dbReference>
<feature type="region of interest" description="Disordered" evidence="2">
    <location>
        <begin position="172"/>
        <end position="223"/>
    </location>
</feature>
<dbReference type="Gene3D" id="3.40.50.1240">
    <property type="entry name" value="Phosphoglycerate mutase-like"/>
    <property type="match status" value="1"/>
</dbReference>
<dbReference type="InterPro" id="IPR029033">
    <property type="entry name" value="His_PPase_superfam"/>
</dbReference>
<feature type="binding site" evidence="1">
    <location>
        <position position="58"/>
    </location>
    <ligand>
        <name>substrate</name>
    </ligand>
</feature>
<comment type="caution">
    <text evidence="3">The sequence shown here is derived from an EMBL/GenBank/DDBJ whole genome shotgun (WGS) entry which is preliminary data.</text>
</comment>
<organism evidence="3 4">
    <name type="scientific">Rubricoccus marinus</name>
    <dbReference type="NCBI Taxonomy" id="716817"/>
    <lineage>
        <taxon>Bacteria</taxon>
        <taxon>Pseudomonadati</taxon>
        <taxon>Rhodothermota</taxon>
        <taxon>Rhodothermia</taxon>
        <taxon>Rhodothermales</taxon>
        <taxon>Rubricoccaceae</taxon>
        <taxon>Rubricoccus</taxon>
    </lineage>
</organism>
<keyword evidence="4" id="KW-1185">Reference proteome</keyword>
<dbReference type="SMART" id="SM00855">
    <property type="entry name" value="PGAM"/>
    <property type="match status" value="1"/>
</dbReference>
<evidence type="ECO:0000256" key="2">
    <source>
        <dbReference type="SAM" id="MobiDB-lite"/>
    </source>
</evidence>
<gene>
    <name evidence="3" type="ORF">BSZ36_15475</name>
</gene>
<accession>A0A259U2N3</accession>
<dbReference type="InterPro" id="IPR013078">
    <property type="entry name" value="His_Pase_superF_clade-1"/>
</dbReference>
<dbReference type="Pfam" id="PF00300">
    <property type="entry name" value="His_Phos_1"/>
    <property type="match status" value="1"/>
</dbReference>
<dbReference type="InParanoid" id="A0A259U2N3"/>
<dbReference type="PANTHER" id="PTHR47623">
    <property type="entry name" value="OS09G0287300 PROTEIN"/>
    <property type="match status" value="1"/>
</dbReference>
<reference evidence="3 4" key="1">
    <citation type="submission" date="2016-11" db="EMBL/GenBank/DDBJ databases">
        <title>Study of marine rhodopsin-containing bacteria.</title>
        <authorList>
            <person name="Yoshizawa S."/>
            <person name="Kumagai Y."/>
            <person name="Kogure K."/>
        </authorList>
    </citation>
    <scope>NUCLEOTIDE SEQUENCE [LARGE SCALE GENOMIC DNA]</scope>
    <source>
        <strain evidence="3 4">SG-29</strain>
    </source>
</reference>
<evidence type="ECO:0000313" key="3">
    <source>
        <dbReference type="EMBL" id="OZC04259.1"/>
    </source>
</evidence>
<feature type="compositionally biased region" description="Basic and acidic residues" evidence="2">
    <location>
        <begin position="172"/>
        <end position="185"/>
    </location>
</feature>
<dbReference type="CDD" id="cd07067">
    <property type="entry name" value="HP_PGM_like"/>
    <property type="match status" value="1"/>
</dbReference>